<gene>
    <name evidence="1" type="ORF">L596_001179</name>
</gene>
<name>A0A4U8UPJ2_STECR</name>
<evidence type="ECO:0000313" key="2">
    <source>
        <dbReference type="Proteomes" id="UP000298663"/>
    </source>
</evidence>
<reference evidence="1 2" key="2">
    <citation type="journal article" date="2019" name="G3 (Bethesda)">
        <title>Hybrid Assembly of the Genome of the Entomopathogenic Nematode Steinernema carpocapsae Identifies the X-Chromosome.</title>
        <authorList>
            <person name="Serra L."/>
            <person name="Macchietto M."/>
            <person name="Macias-Munoz A."/>
            <person name="McGill C.J."/>
            <person name="Rodriguez I.M."/>
            <person name="Rodriguez B."/>
            <person name="Murad R."/>
            <person name="Mortazavi A."/>
        </authorList>
    </citation>
    <scope>NUCLEOTIDE SEQUENCE [LARGE SCALE GENOMIC DNA]</scope>
    <source>
        <strain evidence="1 2">ALL</strain>
    </source>
</reference>
<proteinExistence type="predicted"/>
<dbReference type="Proteomes" id="UP000298663">
    <property type="component" value="Unassembled WGS sequence"/>
</dbReference>
<reference evidence="1 2" key="1">
    <citation type="journal article" date="2015" name="Genome Biol.">
        <title>Comparative genomics of Steinernema reveals deeply conserved gene regulatory networks.</title>
        <authorList>
            <person name="Dillman A.R."/>
            <person name="Macchietto M."/>
            <person name="Porter C.F."/>
            <person name="Rogers A."/>
            <person name="Williams B."/>
            <person name="Antoshechkin I."/>
            <person name="Lee M.M."/>
            <person name="Goodwin Z."/>
            <person name="Lu X."/>
            <person name="Lewis E.E."/>
            <person name="Goodrich-Blair H."/>
            <person name="Stock S.P."/>
            <person name="Adams B.J."/>
            <person name="Sternberg P.W."/>
            <person name="Mortazavi A."/>
        </authorList>
    </citation>
    <scope>NUCLEOTIDE SEQUENCE [LARGE SCALE GENOMIC DNA]</scope>
    <source>
        <strain evidence="1 2">ALL</strain>
    </source>
</reference>
<keyword evidence="2" id="KW-1185">Reference proteome</keyword>
<organism evidence="1 2">
    <name type="scientific">Steinernema carpocapsae</name>
    <name type="common">Entomopathogenic nematode</name>
    <dbReference type="NCBI Taxonomy" id="34508"/>
    <lineage>
        <taxon>Eukaryota</taxon>
        <taxon>Metazoa</taxon>
        <taxon>Ecdysozoa</taxon>
        <taxon>Nematoda</taxon>
        <taxon>Chromadorea</taxon>
        <taxon>Rhabditida</taxon>
        <taxon>Tylenchina</taxon>
        <taxon>Panagrolaimomorpha</taxon>
        <taxon>Strongyloidoidea</taxon>
        <taxon>Steinernematidae</taxon>
        <taxon>Steinernema</taxon>
    </lineage>
</organism>
<comment type="caution">
    <text evidence="1">The sequence shown here is derived from an EMBL/GenBank/DDBJ whole genome shotgun (WGS) entry which is preliminary data.</text>
</comment>
<dbReference type="EMBL" id="AZBU02000001">
    <property type="protein sequence ID" value="TMS33438.1"/>
    <property type="molecule type" value="Genomic_DNA"/>
</dbReference>
<protein>
    <submittedName>
        <fullName evidence="1">Uncharacterized protein</fullName>
    </submittedName>
</protein>
<accession>A0A4U8UPJ2</accession>
<evidence type="ECO:0000313" key="1">
    <source>
        <dbReference type="EMBL" id="TMS33438.1"/>
    </source>
</evidence>
<dbReference type="AlphaFoldDB" id="A0A4U8UPJ2"/>
<sequence length="80" mass="9100">MATLEEDSPEGSPIFPETRTKELATFNRLALLDEEPAEASPNVHPTNPCRREANLTFLWAKIDPLFDPFLTIFAPAWNWT</sequence>